<accession>A0A090TAX2</accession>
<protein>
    <submittedName>
        <fullName evidence="1">N-acetyl-D-glucosamine ABC transport system</fullName>
    </submittedName>
</protein>
<reference evidence="1 2" key="1">
    <citation type="submission" date="2014-09" db="EMBL/GenBank/DDBJ databases">
        <title>Vibrio maritimus JCM 19240. (C210) whole genome shotgun sequence.</title>
        <authorList>
            <person name="Sawabe T."/>
            <person name="Meirelles P."/>
            <person name="Nakanishi M."/>
            <person name="Sayaka M."/>
            <person name="Hattori M."/>
            <person name="Ohkuma M."/>
        </authorList>
    </citation>
    <scope>NUCLEOTIDE SEQUENCE [LARGE SCALE GENOMIC DNA]</scope>
    <source>
        <strain evidence="1 2">JCM 19240</strain>
    </source>
</reference>
<dbReference type="AlphaFoldDB" id="A0A090TAX2"/>
<gene>
    <name evidence="1" type="ORF">JCM19240_4819</name>
</gene>
<sequence length="82" mass="9379">MNDVLLQIPTNSKAKPADDEFLNIGVEMLADASGTAQFYDRDTDPAMAKEGMKGFQEFMVKPERVDQILKRLEKVRQRTFKN</sequence>
<dbReference type="Proteomes" id="UP000029224">
    <property type="component" value="Unassembled WGS sequence"/>
</dbReference>
<name>A0A090TAX2_9VIBR</name>
<comment type="caution">
    <text evidence="1">The sequence shown here is derived from an EMBL/GenBank/DDBJ whole genome shotgun (WGS) entry which is preliminary data.</text>
</comment>
<proteinExistence type="predicted"/>
<dbReference type="Gene3D" id="3.40.190.10">
    <property type="entry name" value="Periplasmic binding protein-like II"/>
    <property type="match status" value="2"/>
</dbReference>
<evidence type="ECO:0000313" key="1">
    <source>
        <dbReference type="EMBL" id="GAL35884.1"/>
    </source>
</evidence>
<dbReference type="EMBL" id="BBMT01000008">
    <property type="protein sequence ID" value="GAL35884.1"/>
    <property type="molecule type" value="Genomic_DNA"/>
</dbReference>
<organism evidence="1 2">
    <name type="scientific">Vibrio maritimus</name>
    <dbReference type="NCBI Taxonomy" id="990268"/>
    <lineage>
        <taxon>Bacteria</taxon>
        <taxon>Pseudomonadati</taxon>
        <taxon>Pseudomonadota</taxon>
        <taxon>Gammaproteobacteria</taxon>
        <taxon>Vibrionales</taxon>
        <taxon>Vibrionaceae</taxon>
        <taxon>Vibrio</taxon>
    </lineage>
</organism>
<evidence type="ECO:0000313" key="2">
    <source>
        <dbReference type="Proteomes" id="UP000029224"/>
    </source>
</evidence>
<keyword evidence="2" id="KW-1185">Reference proteome</keyword>
<reference evidence="1 2" key="2">
    <citation type="submission" date="2014-09" db="EMBL/GenBank/DDBJ databases">
        <authorList>
            <consortium name="NBRP consortium"/>
            <person name="Sawabe T."/>
            <person name="Meirelles P."/>
            <person name="Nakanishi M."/>
            <person name="Sayaka M."/>
            <person name="Hattori M."/>
            <person name="Ohkuma M."/>
        </authorList>
    </citation>
    <scope>NUCLEOTIDE SEQUENCE [LARGE SCALE GENOMIC DNA]</scope>
    <source>
        <strain evidence="1 2">JCM 19240</strain>
    </source>
</reference>